<evidence type="ECO:0000313" key="2">
    <source>
        <dbReference type="EMBL" id="RUT31299.1"/>
    </source>
</evidence>
<accession>A0A433XB44</accession>
<dbReference type="EMBL" id="RZNJ01000003">
    <property type="protein sequence ID" value="RUT31299.1"/>
    <property type="molecule type" value="Genomic_DNA"/>
</dbReference>
<protein>
    <submittedName>
        <fullName evidence="2">Uncharacterized protein</fullName>
    </submittedName>
</protein>
<feature type="compositionally biased region" description="Basic and acidic residues" evidence="1">
    <location>
        <begin position="1"/>
        <end position="21"/>
    </location>
</feature>
<gene>
    <name evidence="2" type="ORF">EMQ25_10615</name>
</gene>
<evidence type="ECO:0000256" key="1">
    <source>
        <dbReference type="SAM" id="MobiDB-lite"/>
    </source>
</evidence>
<dbReference type="RefSeq" id="WP_127188545.1">
    <property type="nucleotide sequence ID" value="NZ_RZNJ01000003.1"/>
</dbReference>
<name>A0A433XB44_9HYPH</name>
<reference evidence="2 3" key="1">
    <citation type="journal article" date="2016" name="Int. J. Syst. Evol. Microbiol.">
        <title>Arsenicitalea aurantiaca gen. nov., sp. nov., a new member of the family Hyphomicrobiaceae, isolated from high-arsenic sediment.</title>
        <authorList>
            <person name="Mu Y."/>
            <person name="Zhou L."/>
            <person name="Zeng X.C."/>
            <person name="Liu L."/>
            <person name="Pan Y."/>
            <person name="Chen X."/>
            <person name="Wang J."/>
            <person name="Li S."/>
            <person name="Li W.J."/>
            <person name="Wang Y."/>
        </authorList>
    </citation>
    <scope>NUCLEOTIDE SEQUENCE [LARGE SCALE GENOMIC DNA]</scope>
    <source>
        <strain evidence="2 3">42-50</strain>
    </source>
</reference>
<keyword evidence="3" id="KW-1185">Reference proteome</keyword>
<sequence length="65" mass="6964">MAKSDEAKAREQRLAAKLRENLRRRKSQARARAAGPEDALHPDNPDAAKTGPRAEGDNGDDSGAP</sequence>
<feature type="region of interest" description="Disordered" evidence="1">
    <location>
        <begin position="1"/>
        <end position="65"/>
    </location>
</feature>
<proteinExistence type="predicted"/>
<organism evidence="2 3">
    <name type="scientific">Arsenicitalea aurantiaca</name>
    <dbReference type="NCBI Taxonomy" id="1783274"/>
    <lineage>
        <taxon>Bacteria</taxon>
        <taxon>Pseudomonadati</taxon>
        <taxon>Pseudomonadota</taxon>
        <taxon>Alphaproteobacteria</taxon>
        <taxon>Hyphomicrobiales</taxon>
        <taxon>Devosiaceae</taxon>
        <taxon>Arsenicitalea</taxon>
    </lineage>
</organism>
<comment type="caution">
    <text evidence="2">The sequence shown here is derived from an EMBL/GenBank/DDBJ whole genome shotgun (WGS) entry which is preliminary data.</text>
</comment>
<feature type="compositionally biased region" description="Basic and acidic residues" evidence="1">
    <location>
        <begin position="38"/>
        <end position="56"/>
    </location>
</feature>
<evidence type="ECO:0000313" key="3">
    <source>
        <dbReference type="Proteomes" id="UP000281547"/>
    </source>
</evidence>
<dbReference type="AlphaFoldDB" id="A0A433XB44"/>
<dbReference type="Proteomes" id="UP000281547">
    <property type="component" value="Unassembled WGS sequence"/>
</dbReference>